<accession>A0A5C5XEN8</accession>
<dbReference type="Pfam" id="PF08450">
    <property type="entry name" value="SGL"/>
    <property type="match status" value="1"/>
</dbReference>
<dbReference type="InterPro" id="IPR051262">
    <property type="entry name" value="SMP-30/CGR1_Lactonase"/>
</dbReference>
<comment type="caution">
    <text evidence="2">The sequence shown here is derived from an EMBL/GenBank/DDBJ whole genome shotgun (WGS) entry which is preliminary data.</text>
</comment>
<dbReference type="EC" id="3.1.1.17" evidence="2"/>
<proteinExistence type="predicted"/>
<reference evidence="2 3" key="1">
    <citation type="submission" date="2019-02" db="EMBL/GenBank/DDBJ databases">
        <title>Deep-cultivation of Planctomycetes and their phenomic and genomic characterization uncovers novel biology.</title>
        <authorList>
            <person name="Wiegand S."/>
            <person name="Jogler M."/>
            <person name="Boedeker C."/>
            <person name="Pinto D."/>
            <person name="Vollmers J."/>
            <person name="Rivas-Marin E."/>
            <person name="Kohn T."/>
            <person name="Peeters S.H."/>
            <person name="Heuer A."/>
            <person name="Rast P."/>
            <person name="Oberbeckmann S."/>
            <person name="Bunk B."/>
            <person name="Jeske O."/>
            <person name="Meyerdierks A."/>
            <person name="Storesund J.E."/>
            <person name="Kallscheuer N."/>
            <person name="Luecker S."/>
            <person name="Lage O.M."/>
            <person name="Pohl T."/>
            <person name="Merkel B.J."/>
            <person name="Hornburger P."/>
            <person name="Mueller R.-W."/>
            <person name="Bruemmer F."/>
            <person name="Labrenz M."/>
            <person name="Spormann A.M."/>
            <person name="Op Den Camp H."/>
            <person name="Overmann J."/>
            <person name="Amann R."/>
            <person name="Jetten M.S.M."/>
            <person name="Mascher T."/>
            <person name="Medema M.H."/>
            <person name="Devos D.P."/>
            <person name="Kaster A.-K."/>
            <person name="Ovreas L."/>
            <person name="Rohde M."/>
            <person name="Galperin M.Y."/>
            <person name="Jogler C."/>
        </authorList>
    </citation>
    <scope>NUCLEOTIDE SEQUENCE [LARGE SCALE GENOMIC DNA]</scope>
    <source>
        <strain evidence="2 3">Pan54</strain>
    </source>
</reference>
<dbReference type="PANTHER" id="PTHR47572:SF5">
    <property type="entry name" value="BLR2277 PROTEIN"/>
    <property type="match status" value="1"/>
</dbReference>
<dbReference type="InterPro" id="IPR013658">
    <property type="entry name" value="SGL"/>
</dbReference>
<protein>
    <submittedName>
        <fullName evidence="2">Gluconolactonase</fullName>
        <ecNumber evidence="2">3.1.1.17</ecNumber>
    </submittedName>
</protein>
<dbReference type="GO" id="GO:0004341">
    <property type="term" value="F:gluconolactonase activity"/>
    <property type="evidence" value="ECO:0007669"/>
    <property type="project" value="UniProtKB-EC"/>
</dbReference>
<evidence type="ECO:0000313" key="3">
    <source>
        <dbReference type="Proteomes" id="UP000316095"/>
    </source>
</evidence>
<dbReference type="OrthoDB" id="272395at2"/>
<feature type="domain" description="SMP-30/Gluconolactonase/LRE-like region" evidence="1">
    <location>
        <begin position="720"/>
        <end position="954"/>
    </location>
</feature>
<dbReference type="PANTHER" id="PTHR47572">
    <property type="entry name" value="LIPOPROTEIN-RELATED"/>
    <property type="match status" value="1"/>
</dbReference>
<dbReference type="Gene3D" id="3.40.50.850">
    <property type="entry name" value="Isochorismatase-like"/>
    <property type="match status" value="1"/>
</dbReference>
<organism evidence="2 3">
    <name type="scientific">Rubinisphaera italica</name>
    <dbReference type="NCBI Taxonomy" id="2527969"/>
    <lineage>
        <taxon>Bacteria</taxon>
        <taxon>Pseudomonadati</taxon>
        <taxon>Planctomycetota</taxon>
        <taxon>Planctomycetia</taxon>
        <taxon>Planctomycetales</taxon>
        <taxon>Planctomycetaceae</taxon>
        <taxon>Rubinisphaera</taxon>
    </lineage>
</organism>
<evidence type="ECO:0000313" key="2">
    <source>
        <dbReference type="EMBL" id="TWT60585.1"/>
    </source>
</evidence>
<dbReference type="SUPFAM" id="SSF52317">
    <property type="entry name" value="Class I glutamine amidotransferase-like"/>
    <property type="match status" value="1"/>
</dbReference>
<sequence length="979" mass="108543">MPILKLFSLPVVIVFFQVIGLLQTGAAAEPAFNLTLRSQVPTGPDGLRFHYVESDEVWKPSETAIIVCDVWDSHTCYNAVERLNEFVPRLEATLNAARQQGATIIHAPSGCMDAYGDHPARMRAINAKPADRLPAEITSWCYSIPAEEQSLYPLDQSDGGNDDSDQGRAKWQEQLAAEGRNPGRPWRKQSPLISIDAECDLISDRGDEIWNALEERGIKNVLLAGVHVNMCVLGRPFGLRQMAQNGKNVALMRDLTDAMYNPNRWPYVSHYSGNDLIISHIERFVCPTITSDQFVGGRSFRYRGDQRPNVVMVIAEDPYDTKTSLTNFAVNALGKDFRVTILHADEENRNSIPGLTAIESADVVLMSIRRRTLPPEQLNLIKQYLDAGKPLIALRSTSHAFALRSEDVPAGLKDWPEFDAEIIGGNYHGSYPDELLATTRIAESADQLELLKNVPREPYIQGGHMYKTGPLQPGAQLLLTGHVDGHEPEPAAWIYKRSDGGSTYYFALGHPKDFRQPGFIRLLANTVYMTTGLPVPEATPGSGRRNESSQRWIRIGVPTTETTLSEEDAAQGNSPSWFRCVIDLTGTSKQAQELTVSLENTNQQFDLFWNGTLISRRADGIGQRWTIRATEAEIKSTNLLVLRSNQSNTGLEMSPRLMVSGGQVIDLAGWWQLRVGEDDSWSSWPAEQFFGQQEITFKVEELLWNARILTRKGEFTPGIEGPACDAAGNLYAVNLQRQGTIGRVTPAGSASVFVEVPEGSIGNGIRFNADGDFYVADYQGHNILLVDVDTKQIRTFAHNPAMNQPNDLAITKDGTIFASDPNWNEGTGQIWRIDPDGSTLLVASQMGTTNGIEVSSDEKTLYVNESVQRNVWAFPINADRSLGEKQLVRQFADHGFDGMRADVDGNLYITRYGKGTVVKMSPSGEILQEIDVLGTQPSNICFGGPNGRTAYVTEVESTRVVHFRVDRPGRSWQLMQQKN</sequence>
<dbReference type="InterPro" id="IPR029062">
    <property type="entry name" value="Class_I_gatase-like"/>
</dbReference>
<dbReference type="SUPFAM" id="SSF63829">
    <property type="entry name" value="Calcium-dependent phosphotriesterase"/>
    <property type="match status" value="1"/>
</dbReference>
<dbReference type="RefSeq" id="WP_146502683.1">
    <property type="nucleotide sequence ID" value="NZ_SJPG01000001.1"/>
</dbReference>
<evidence type="ECO:0000259" key="1">
    <source>
        <dbReference type="Pfam" id="PF08450"/>
    </source>
</evidence>
<keyword evidence="3" id="KW-1185">Reference proteome</keyword>
<dbReference type="InterPro" id="IPR036380">
    <property type="entry name" value="Isochorismatase-like_sf"/>
</dbReference>
<dbReference type="SUPFAM" id="SSF52499">
    <property type="entry name" value="Isochorismatase-like hydrolases"/>
    <property type="match status" value="1"/>
</dbReference>
<dbReference type="Gene3D" id="2.120.10.30">
    <property type="entry name" value="TolB, C-terminal domain"/>
    <property type="match status" value="1"/>
</dbReference>
<keyword evidence="2" id="KW-0378">Hydrolase</keyword>
<dbReference type="EMBL" id="SJPG01000001">
    <property type="protein sequence ID" value="TWT60585.1"/>
    <property type="molecule type" value="Genomic_DNA"/>
</dbReference>
<dbReference type="InterPro" id="IPR011042">
    <property type="entry name" value="6-blade_b-propeller_TolB-like"/>
</dbReference>
<dbReference type="Gene3D" id="3.40.50.880">
    <property type="match status" value="1"/>
</dbReference>
<dbReference type="AlphaFoldDB" id="A0A5C5XEN8"/>
<name>A0A5C5XEN8_9PLAN</name>
<gene>
    <name evidence="2" type="primary">gnl_1</name>
    <name evidence="2" type="ORF">Pan54_12990</name>
</gene>
<dbReference type="Proteomes" id="UP000316095">
    <property type="component" value="Unassembled WGS sequence"/>
</dbReference>